<dbReference type="Proteomes" id="UP000799324">
    <property type="component" value="Unassembled WGS sequence"/>
</dbReference>
<organism evidence="1 2">
    <name type="scientific">Lophiostoma macrostomum CBS 122681</name>
    <dbReference type="NCBI Taxonomy" id="1314788"/>
    <lineage>
        <taxon>Eukaryota</taxon>
        <taxon>Fungi</taxon>
        <taxon>Dikarya</taxon>
        <taxon>Ascomycota</taxon>
        <taxon>Pezizomycotina</taxon>
        <taxon>Dothideomycetes</taxon>
        <taxon>Pleosporomycetidae</taxon>
        <taxon>Pleosporales</taxon>
        <taxon>Lophiostomataceae</taxon>
        <taxon>Lophiostoma</taxon>
    </lineage>
</organism>
<gene>
    <name evidence="1" type="ORF">K491DRAFT_240833</name>
</gene>
<name>A0A6A6SNK7_9PLEO</name>
<evidence type="ECO:0000313" key="1">
    <source>
        <dbReference type="EMBL" id="KAF2648561.1"/>
    </source>
</evidence>
<dbReference type="EMBL" id="MU004532">
    <property type="protein sequence ID" value="KAF2648561.1"/>
    <property type="molecule type" value="Genomic_DNA"/>
</dbReference>
<proteinExistence type="predicted"/>
<evidence type="ECO:0000313" key="2">
    <source>
        <dbReference type="Proteomes" id="UP000799324"/>
    </source>
</evidence>
<sequence>MSARTGTQTCGQDFAKLDGLRRVAIAILSKHHNDISYQASTSFVTHWFFSYSVLLVFIRSLLTEAKVLDHTAWHSCNGMTLQSIIGGHSALHVTPGFAVDYMSIRFPLTSERHTRLLWTWYLVHIRRSPTSAWWFAVNLTPVSQRTYERCPVGDGKSSRPRRVRYPLLLAPCTT</sequence>
<dbReference type="AlphaFoldDB" id="A0A6A6SNK7"/>
<accession>A0A6A6SNK7</accession>
<keyword evidence="2" id="KW-1185">Reference proteome</keyword>
<protein>
    <submittedName>
        <fullName evidence="1">Uncharacterized protein</fullName>
    </submittedName>
</protein>
<reference evidence="1" key="1">
    <citation type="journal article" date="2020" name="Stud. Mycol.">
        <title>101 Dothideomycetes genomes: a test case for predicting lifestyles and emergence of pathogens.</title>
        <authorList>
            <person name="Haridas S."/>
            <person name="Albert R."/>
            <person name="Binder M."/>
            <person name="Bloem J."/>
            <person name="Labutti K."/>
            <person name="Salamov A."/>
            <person name="Andreopoulos B."/>
            <person name="Baker S."/>
            <person name="Barry K."/>
            <person name="Bills G."/>
            <person name="Bluhm B."/>
            <person name="Cannon C."/>
            <person name="Castanera R."/>
            <person name="Culley D."/>
            <person name="Daum C."/>
            <person name="Ezra D."/>
            <person name="Gonzalez J."/>
            <person name="Henrissat B."/>
            <person name="Kuo A."/>
            <person name="Liang C."/>
            <person name="Lipzen A."/>
            <person name="Lutzoni F."/>
            <person name="Magnuson J."/>
            <person name="Mondo S."/>
            <person name="Nolan M."/>
            <person name="Ohm R."/>
            <person name="Pangilinan J."/>
            <person name="Park H.-J."/>
            <person name="Ramirez L."/>
            <person name="Alfaro M."/>
            <person name="Sun H."/>
            <person name="Tritt A."/>
            <person name="Yoshinaga Y."/>
            <person name="Zwiers L.-H."/>
            <person name="Turgeon B."/>
            <person name="Goodwin S."/>
            <person name="Spatafora J."/>
            <person name="Crous P."/>
            <person name="Grigoriev I."/>
        </authorList>
    </citation>
    <scope>NUCLEOTIDE SEQUENCE</scope>
    <source>
        <strain evidence="1">CBS 122681</strain>
    </source>
</reference>